<gene>
    <name evidence="8" type="ORF">CO2235_MP130093</name>
    <name evidence="7" type="ORF">CO2235_U910013</name>
</gene>
<accession>A0A375FTM8</accession>
<dbReference type="InterPro" id="IPR050109">
    <property type="entry name" value="HTH-type_TetR-like_transc_reg"/>
</dbReference>
<protein>
    <submittedName>
        <fullName evidence="7">Transcriptional regulator TetR family</fullName>
    </submittedName>
</protein>
<evidence type="ECO:0000256" key="1">
    <source>
        <dbReference type="ARBA" id="ARBA00023015"/>
    </source>
</evidence>
<keyword evidence="2 4" id="KW-0238">DNA-binding</keyword>
<keyword evidence="1" id="KW-0805">Transcription regulation</keyword>
<comment type="caution">
    <text evidence="7">The sequence shown here is derived from an EMBL/GenBank/DDBJ whole genome shotgun (WGS) entry which is preliminary data.</text>
</comment>
<evidence type="ECO:0000259" key="6">
    <source>
        <dbReference type="PROSITE" id="PS50977"/>
    </source>
</evidence>
<evidence type="ECO:0000256" key="3">
    <source>
        <dbReference type="ARBA" id="ARBA00023163"/>
    </source>
</evidence>
<dbReference type="SUPFAM" id="SSF48498">
    <property type="entry name" value="Tetracyclin repressor-like, C-terminal domain"/>
    <property type="match status" value="1"/>
</dbReference>
<proteinExistence type="predicted"/>
<dbReference type="InterPro" id="IPR009057">
    <property type="entry name" value="Homeodomain-like_sf"/>
</dbReference>
<organism evidence="7 9">
    <name type="scientific">Cupriavidus oxalaticus</name>
    <dbReference type="NCBI Taxonomy" id="96344"/>
    <lineage>
        <taxon>Bacteria</taxon>
        <taxon>Pseudomonadati</taxon>
        <taxon>Pseudomonadota</taxon>
        <taxon>Betaproteobacteria</taxon>
        <taxon>Burkholderiales</taxon>
        <taxon>Burkholderiaceae</taxon>
        <taxon>Cupriavidus</taxon>
    </lineage>
</organism>
<evidence type="ECO:0000256" key="5">
    <source>
        <dbReference type="SAM" id="MobiDB-lite"/>
    </source>
</evidence>
<dbReference type="RefSeq" id="WP_063240703.1">
    <property type="nucleotide sequence ID" value="NZ_CP069809.1"/>
</dbReference>
<dbReference type="EMBL" id="OGUS01000136">
    <property type="protein sequence ID" value="SPC19358.1"/>
    <property type="molecule type" value="Genomic_DNA"/>
</dbReference>
<dbReference type="Proteomes" id="UP000256862">
    <property type="component" value="Plasmid CO2235_mp"/>
</dbReference>
<dbReference type="PROSITE" id="PS50977">
    <property type="entry name" value="HTH_TETR_2"/>
    <property type="match status" value="1"/>
</dbReference>
<dbReference type="PRINTS" id="PR00455">
    <property type="entry name" value="HTHTETR"/>
</dbReference>
<dbReference type="Pfam" id="PF00440">
    <property type="entry name" value="TetR_N"/>
    <property type="match status" value="1"/>
</dbReference>
<dbReference type="PANTHER" id="PTHR30055">
    <property type="entry name" value="HTH-TYPE TRANSCRIPTIONAL REGULATOR RUTR"/>
    <property type="match status" value="1"/>
</dbReference>
<feature type="domain" description="HTH tetR-type" evidence="6">
    <location>
        <begin position="22"/>
        <end position="82"/>
    </location>
</feature>
<reference evidence="7" key="2">
    <citation type="submission" date="2018-01" db="EMBL/GenBank/DDBJ databases">
        <authorList>
            <person name="Clerissi C."/>
        </authorList>
    </citation>
    <scope>NUCLEOTIDE SEQUENCE</scope>
    <source>
        <strain evidence="7">Cupriavidus oxalaticus LMG 2235</strain>
    </source>
</reference>
<dbReference type="AlphaFoldDB" id="A0A375FTM8"/>
<evidence type="ECO:0000313" key="8">
    <source>
        <dbReference type="EMBL" id="SPC19358.1"/>
    </source>
</evidence>
<dbReference type="EMBL" id="OGUS01000100">
    <property type="protein sequence ID" value="SPC10484.1"/>
    <property type="molecule type" value="Genomic_DNA"/>
</dbReference>
<evidence type="ECO:0000313" key="9">
    <source>
        <dbReference type="Proteomes" id="UP000256862"/>
    </source>
</evidence>
<reference evidence="9" key="1">
    <citation type="submission" date="2018-01" db="EMBL/GenBank/DDBJ databases">
        <authorList>
            <person name="Gaut B.S."/>
            <person name="Morton B.R."/>
            <person name="Clegg M.T."/>
            <person name="Duvall M.R."/>
        </authorList>
    </citation>
    <scope>NUCLEOTIDE SEQUENCE [LARGE SCALE GENOMIC DNA]</scope>
</reference>
<dbReference type="Gene3D" id="1.10.357.10">
    <property type="entry name" value="Tetracycline Repressor, domain 2"/>
    <property type="match status" value="1"/>
</dbReference>
<dbReference type="PANTHER" id="PTHR30055:SF234">
    <property type="entry name" value="HTH-TYPE TRANSCRIPTIONAL REGULATOR BETI"/>
    <property type="match status" value="1"/>
</dbReference>
<name>A0A375FTM8_9BURK</name>
<dbReference type="InterPro" id="IPR001647">
    <property type="entry name" value="HTH_TetR"/>
</dbReference>
<dbReference type="SUPFAM" id="SSF46689">
    <property type="entry name" value="Homeodomain-like"/>
    <property type="match status" value="1"/>
</dbReference>
<feature type="DNA-binding region" description="H-T-H motif" evidence="4">
    <location>
        <begin position="45"/>
        <end position="64"/>
    </location>
</feature>
<dbReference type="GO" id="GO:0000976">
    <property type="term" value="F:transcription cis-regulatory region binding"/>
    <property type="evidence" value="ECO:0007669"/>
    <property type="project" value="TreeGrafter"/>
</dbReference>
<evidence type="ECO:0000256" key="4">
    <source>
        <dbReference type="PROSITE-ProRule" id="PRU00335"/>
    </source>
</evidence>
<dbReference type="Pfam" id="PF16925">
    <property type="entry name" value="TetR_C_13"/>
    <property type="match status" value="1"/>
</dbReference>
<dbReference type="GeneID" id="303488615"/>
<evidence type="ECO:0000313" key="7">
    <source>
        <dbReference type="EMBL" id="SPC10484.1"/>
    </source>
</evidence>
<dbReference type="InterPro" id="IPR036271">
    <property type="entry name" value="Tet_transcr_reg_TetR-rel_C_sf"/>
</dbReference>
<dbReference type="InterPro" id="IPR011075">
    <property type="entry name" value="TetR_C"/>
</dbReference>
<keyword evidence="3" id="KW-0804">Transcription</keyword>
<dbReference type="GO" id="GO:0003700">
    <property type="term" value="F:DNA-binding transcription factor activity"/>
    <property type="evidence" value="ECO:0007669"/>
    <property type="project" value="TreeGrafter"/>
</dbReference>
<sequence>MTTEVGAAPAPARRRTQKERRDEAARRIMDSAMALVCEKGIAGLTLGEVGERAGYSRGLAAHHYGHKEKLLVALVEQIGKDVRDVRQQVANWAPGLESVLGIVGFYVGRHPSLDTTLRALHVLLSESVVTRGAVADALDRLNRESVAILEGHIRRGIEAGNIRADVDPVAESVAIIGAMRGVSAQYLFGMSDASARAVRNALVETLRRGLRREPG</sequence>
<feature type="region of interest" description="Disordered" evidence="5">
    <location>
        <begin position="1"/>
        <end position="21"/>
    </location>
</feature>
<evidence type="ECO:0000256" key="2">
    <source>
        <dbReference type="ARBA" id="ARBA00023125"/>
    </source>
</evidence>